<dbReference type="Proteomes" id="UP000198984">
    <property type="component" value="Unassembled WGS sequence"/>
</dbReference>
<dbReference type="Gene3D" id="3.90.550.10">
    <property type="entry name" value="Spore Coat Polysaccharide Biosynthesis Protein SpsA, Chain A"/>
    <property type="match status" value="1"/>
</dbReference>
<evidence type="ECO:0000256" key="5">
    <source>
        <dbReference type="ARBA" id="ARBA00022801"/>
    </source>
</evidence>
<dbReference type="STRING" id="573321.SAMN04488505_1011318"/>
<keyword evidence="13" id="KW-1185">Reference proteome</keyword>
<dbReference type="GO" id="GO:0004553">
    <property type="term" value="F:hydrolase activity, hydrolyzing O-glycosyl compounds"/>
    <property type="evidence" value="ECO:0007669"/>
    <property type="project" value="InterPro"/>
</dbReference>
<accession>A0A1H7LRA6</accession>
<keyword evidence="2" id="KW-0328">Glycosyltransferase</keyword>
<feature type="transmembrane region" description="Helical" evidence="10">
    <location>
        <begin position="440"/>
        <end position="460"/>
    </location>
</feature>
<dbReference type="InterPro" id="IPR017853">
    <property type="entry name" value="GH"/>
</dbReference>
<reference evidence="12 13" key="1">
    <citation type="submission" date="2016-10" db="EMBL/GenBank/DDBJ databases">
        <authorList>
            <person name="de Groot N.N."/>
        </authorList>
    </citation>
    <scope>NUCLEOTIDE SEQUENCE [LARGE SCALE GENOMIC DNA]</scope>
    <source>
        <strain evidence="12 13">DSM 21039</strain>
    </source>
</reference>
<organism evidence="12 13">
    <name type="scientific">Chitinophaga rupis</name>
    <dbReference type="NCBI Taxonomy" id="573321"/>
    <lineage>
        <taxon>Bacteria</taxon>
        <taxon>Pseudomonadati</taxon>
        <taxon>Bacteroidota</taxon>
        <taxon>Chitinophagia</taxon>
        <taxon>Chitinophagales</taxon>
        <taxon>Chitinophagaceae</taxon>
        <taxon>Chitinophaga</taxon>
    </lineage>
</organism>
<feature type="transmembrane region" description="Helical" evidence="10">
    <location>
        <begin position="334"/>
        <end position="355"/>
    </location>
</feature>
<feature type="domain" description="GH26" evidence="11">
    <location>
        <begin position="548"/>
        <end position="858"/>
    </location>
</feature>
<dbReference type="PANTHER" id="PTHR43867">
    <property type="entry name" value="CELLULOSE SYNTHASE CATALYTIC SUBUNIT A [UDP-FORMING]"/>
    <property type="match status" value="1"/>
</dbReference>
<feature type="transmembrane region" description="Helical" evidence="10">
    <location>
        <begin position="362"/>
        <end position="383"/>
    </location>
</feature>
<comment type="subcellular location">
    <subcellularLocation>
        <location evidence="1">Membrane</location>
        <topology evidence="1">Multi-pass membrane protein</topology>
    </subcellularLocation>
</comment>
<keyword evidence="3 12" id="KW-0808">Transferase</keyword>
<feature type="transmembrane region" description="Helical" evidence="10">
    <location>
        <begin position="16"/>
        <end position="34"/>
    </location>
</feature>
<gene>
    <name evidence="12" type="ORF">SAMN04488505_1011318</name>
</gene>
<feature type="transmembrane region" description="Helical" evidence="10">
    <location>
        <begin position="466"/>
        <end position="487"/>
    </location>
</feature>
<dbReference type="PROSITE" id="PS51764">
    <property type="entry name" value="GH26"/>
    <property type="match status" value="1"/>
</dbReference>
<name>A0A1H7LRA6_9BACT</name>
<feature type="active site" description="Proton donor" evidence="9">
    <location>
        <position position="689"/>
    </location>
</feature>
<comment type="similarity">
    <text evidence="9">Belongs to the glycosyl hydrolase 26 family.</text>
</comment>
<keyword evidence="8 9" id="KW-0326">Glycosidase</keyword>
<evidence type="ECO:0000256" key="9">
    <source>
        <dbReference type="PROSITE-ProRule" id="PRU01100"/>
    </source>
</evidence>
<keyword evidence="5 9" id="KW-0378">Hydrolase</keyword>
<evidence type="ECO:0000256" key="8">
    <source>
        <dbReference type="ARBA" id="ARBA00023295"/>
    </source>
</evidence>
<dbReference type="InterPro" id="IPR050321">
    <property type="entry name" value="Glycosyltr_2/OpgH_subfam"/>
</dbReference>
<evidence type="ECO:0000256" key="10">
    <source>
        <dbReference type="SAM" id="Phobius"/>
    </source>
</evidence>
<feature type="transmembrane region" description="Helical" evidence="10">
    <location>
        <begin position="531"/>
        <end position="550"/>
    </location>
</feature>
<keyword evidence="4 10" id="KW-0812">Transmembrane</keyword>
<dbReference type="InterPro" id="IPR022790">
    <property type="entry name" value="GH26_dom"/>
</dbReference>
<dbReference type="Pfam" id="PF02156">
    <property type="entry name" value="Glyco_hydro_26"/>
    <property type="match status" value="1"/>
</dbReference>
<evidence type="ECO:0000256" key="6">
    <source>
        <dbReference type="ARBA" id="ARBA00022989"/>
    </source>
</evidence>
<dbReference type="EMBL" id="FOBB01000001">
    <property type="protein sequence ID" value="SEL01471.1"/>
    <property type="molecule type" value="Genomic_DNA"/>
</dbReference>
<evidence type="ECO:0000256" key="7">
    <source>
        <dbReference type="ARBA" id="ARBA00023136"/>
    </source>
</evidence>
<feature type="transmembrane region" description="Helical" evidence="10">
    <location>
        <begin position="395"/>
        <end position="419"/>
    </location>
</feature>
<dbReference type="InterPro" id="IPR029044">
    <property type="entry name" value="Nucleotide-diphossugar_trans"/>
</dbReference>
<proteinExistence type="inferred from homology"/>
<sequence>MQTAKYATAPTRVEIWTLRIMILMGIIGMGHFLYCLLDPQQIGYAPFYWLLMAATIFNCLRVLHEWYHYMFITVPPIPPLTKRFTVDILTTFCAGEPYEMIVETLEAIQAIHYPHETYLCDEADDPYLKSVCRRLGVHHVTRTDKKDAKAGNINNALQLATGELCVVLDPDHVPLPEFLDPIIPHFNDDAVGFVQVVQAYGNLGDSLIAKGAAQQTFQFYGPMMMTMNRYGTVLAIGANCTFRREALDSIGGHAAGLSEDMHTAMQLHAKGWRSVYVPAVLTYGLVPSTLSAYYKQQLKWARGTFELLVTTFPRLFKQFTWAQRLHYGTIPFHYFSGVIFFLNFLIPILSLTLGLIPFRMDLLSFALIGLPFISATLVIRHFVQRWVMGENERGNHVVGGLLLIGTWWIYILGLFYTIIRKKVPYIPTPKDDNESDNWRLNIPNAVIALASLGAIFYGLHVDWNPYAWVMAGIAGMNFCIMLFNIIISRRNDLKRFKERFAIIKPVFFYWLSFKRQLWYFRHGVYTGIRRFALIFMLLITFTALHFLTGASRYPQPVSMRVYKQYVFYSGIFSPSAANGLTSMEQVHRYQQNYNTHFGIVSLYIPWGDEERCYIPQPLIDSIYNNGAYPLITWEPWTHLFKSAADNEELSQEKKVFHYLVKGTFDRYLEKFAAQLKALNRPVYLRFAHEADNPFYPWSPSGDNTPQEFINAWQYVHDFFVRKQVSNVVWVWNPWKADAVQAYFPGSGYVDWLGVTSLNYGSYNGDGKWYGFKELYAPFHRQPIFRSGFPVMLTETGSLGAAGDQRLWFAGLFAGISTSYREIKAVVLFNSAMDKNVPADSGVQMLDWRLNNPGAYFKDIANYQSTKGYHEVGAYEPVHSLSVYNTPIKERRRLPDTIRGINYQKGQPWYKNYYTLTRREITRDFRLMQHLGINTIKRTGPGVYDRNILAVAERYNMRVHYTFWVPAVSDVLSNKKELDRTADEVIATVNELKDNKAIIAWNIGDTLWQRLAGQFYKPTLLYHQQAYTTWLKKLVNRIKAIDPVRPVTMDVSANKQLATVLQSLQQQLPEIDAFGLIVTQDTSGINQLNSLAVPYFLSQVPVAQYQQLSNHRTGTFITNWQDVGERDYLTFDGLLDHVGRYRPAFYQLGNQWAGLDRKTAFPELHILRPSKLTKADEVLNYQVIIKNGRNWVLASPASQLWHFEWHLVKTDHWGNALYMRKLGQGTNIKISMPGDAASYRLYLAASKGNDVVAVQTPLNIPL</sequence>
<evidence type="ECO:0000256" key="2">
    <source>
        <dbReference type="ARBA" id="ARBA00022676"/>
    </source>
</evidence>
<dbReference type="PANTHER" id="PTHR43867:SF2">
    <property type="entry name" value="CELLULOSE SYNTHASE CATALYTIC SUBUNIT A [UDP-FORMING]"/>
    <property type="match status" value="1"/>
</dbReference>
<protein>
    <submittedName>
        <fullName evidence="12">Glycosyltransferase, catalytic subunit of cellulose synthase and poly-beta-1,6-N-acetylglucosamine synthase</fullName>
    </submittedName>
</protein>
<dbReference type="CDD" id="cd06421">
    <property type="entry name" value="CESA_CelA_like"/>
    <property type="match status" value="1"/>
</dbReference>
<keyword evidence="6 10" id="KW-1133">Transmembrane helix</keyword>
<evidence type="ECO:0000256" key="1">
    <source>
        <dbReference type="ARBA" id="ARBA00004141"/>
    </source>
</evidence>
<dbReference type="GO" id="GO:0005886">
    <property type="term" value="C:plasma membrane"/>
    <property type="evidence" value="ECO:0007669"/>
    <property type="project" value="TreeGrafter"/>
</dbReference>
<dbReference type="OrthoDB" id="9802773at2"/>
<feature type="active site" description="Nucleophile" evidence="9">
    <location>
        <position position="794"/>
    </location>
</feature>
<keyword evidence="7 10" id="KW-0472">Membrane</keyword>
<evidence type="ECO:0000256" key="4">
    <source>
        <dbReference type="ARBA" id="ARBA00022692"/>
    </source>
</evidence>
<dbReference type="GO" id="GO:0016758">
    <property type="term" value="F:hexosyltransferase activity"/>
    <property type="evidence" value="ECO:0007669"/>
    <property type="project" value="TreeGrafter"/>
</dbReference>
<evidence type="ECO:0000256" key="3">
    <source>
        <dbReference type="ARBA" id="ARBA00022679"/>
    </source>
</evidence>
<dbReference type="SUPFAM" id="SSF53448">
    <property type="entry name" value="Nucleotide-diphospho-sugar transferases"/>
    <property type="match status" value="1"/>
</dbReference>
<dbReference type="Pfam" id="PF13641">
    <property type="entry name" value="Glyco_tranf_2_3"/>
    <property type="match status" value="1"/>
</dbReference>
<dbReference type="RefSeq" id="WP_089907727.1">
    <property type="nucleotide sequence ID" value="NZ_FOBB01000001.1"/>
</dbReference>
<evidence type="ECO:0000259" key="11">
    <source>
        <dbReference type="PROSITE" id="PS51764"/>
    </source>
</evidence>
<dbReference type="Gene3D" id="3.20.20.80">
    <property type="entry name" value="Glycosidases"/>
    <property type="match status" value="2"/>
</dbReference>
<dbReference type="AlphaFoldDB" id="A0A1H7LRA6"/>
<dbReference type="SUPFAM" id="SSF51445">
    <property type="entry name" value="(Trans)glycosidases"/>
    <property type="match status" value="2"/>
</dbReference>
<evidence type="ECO:0000313" key="13">
    <source>
        <dbReference type="Proteomes" id="UP000198984"/>
    </source>
</evidence>
<evidence type="ECO:0000313" key="12">
    <source>
        <dbReference type="EMBL" id="SEL01471.1"/>
    </source>
</evidence>
<feature type="transmembrane region" description="Helical" evidence="10">
    <location>
        <begin position="46"/>
        <end position="63"/>
    </location>
</feature>